<dbReference type="InterPro" id="IPR038626">
    <property type="entry name" value="Rof-like_sf"/>
</dbReference>
<keyword evidence="3" id="KW-1185">Reference proteome</keyword>
<proteinExistence type="predicted"/>
<dbReference type="OrthoDB" id="5344363at2"/>
<organism evidence="2 3">
    <name type="scientific">Luteimonas terrae</name>
    <dbReference type="NCBI Taxonomy" id="1530191"/>
    <lineage>
        <taxon>Bacteria</taxon>
        <taxon>Pseudomonadati</taxon>
        <taxon>Pseudomonadota</taxon>
        <taxon>Gammaproteobacteria</taxon>
        <taxon>Lysobacterales</taxon>
        <taxon>Lysobacteraceae</taxon>
        <taxon>Luteimonas</taxon>
    </lineage>
</organism>
<feature type="region of interest" description="Disordered" evidence="1">
    <location>
        <begin position="1"/>
        <end position="82"/>
    </location>
</feature>
<sequence>MCGGAGWSSRPVDGAQHEHAADTGQPAEVAARQGPARAAARRRARQAVRRFGRPRRRTPGRPLTPSSQPETPDLPMTDDTYRPISCDFHDLLEASATQRKTSKLEVRDADGGLRELSARITDIETHADGEYVLLDRGEEIRLDRIVSIDGAQAADYPD</sequence>
<comment type="caution">
    <text evidence="2">The sequence shown here is derived from an EMBL/GenBank/DDBJ whole genome shotgun (WGS) entry which is preliminary data.</text>
</comment>
<reference evidence="2 3" key="1">
    <citation type="submission" date="2019-03" db="EMBL/GenBank/DDBJ databases">
        <title>Luteimonas zhaokaii sp.nov., isolated from the rectal contents of Plateau pika in Yushu, Qinghai Province, China.</title>
        <authorList>
            <person name="Zhang G."/>
        </authorList>
    </citation>
    <scope>NUCLEOTIDE SEQUENCE [LARGE SCALE GENOMIC DNA]</scope>
    <source>
        <strain evidence="2 3">THG-MD21</strain>
    </source>
</reference>
<gene>
    <name evidence="2" type="ORF">E2F49_08870</name>
</gene>
<evidence type="ECO:0000313" key="3">
    <source>
        <dbReference type="Proteomes" id="UP000295543"/>
    </source>
</evidence>
<dbReference type="EMBL" id="SMTG01000003">
    <property type="protein sequence ID" value="TDK31549.1"/>
    <property type="molecule type" value="Genomic_DNA"/>
</dbReference>
<evidence type="ECO:0008006" key="4">
    <source>
        <dbReference type="Google" id="ProtNLM"/>
    </source>
</evidence>
<dbReference type="SUPFAM" id="SSF101744">
    <property type="entry name" value="Rof/RNase P subunit-like"/>
    <property type="match status" value="1"/>
</dbReference>
<dbReference type="InterPro" id="IPR023534">
    <property type="entry name" value="Rof/RNase_P-like"/>
</dbReference>
<dbReference type="AlphaFoldDB" id="A0A4R5UA18"/>
<evidence type="ECO:0000313" key="2">
    <source>
        <dbReference type="EMBL" id="TDK31549.1"/>
    </source>
</evidence>
<feature type="compositionally biased region" description="Low complexity" evidence="1">
    <location>
        <begin position="29"/>
        <end position="38"/>
    </location>
</feature>
<evidence type="ECO:0000256" key="1">
    <source>
        <dbReference type="SAM" id="MobiDB-lite"/>
    </source>
</evidence>
<dbReference type="Gene3D" id="2.30.30.400">
    <property type="entry name" value="Rof-like"/>
    <property type="match status" value="1"/>
</dbReference>
<protein>
    <recommendedName>
        <fullName evidence="4">Rho-binding antiterminator</fullName>
    </recommendedName>
</protein>
<accession>A0A4R5UA18</accession>
<feature type="compositionally biased region" description="Basic residues" evidence="1">
    <location>
        <begin position="39"/>
        <end position="59"/>
    </location>
</feature>
<dbReference type="Proteomes" id="UP000295543">
    <property type="component" value="Unassembled WGS sequence"/>
</dbReference>
<name>A0A4R5UA18_9GAMM</name>